<keyword evidence="3" id="KW-0812">Transmembrane</keyword>
<keyword evidence="3" id="KW-1133">Transmembrane helix</keyword>
<evidence type="ECO:0000259" key="4">
    <source>
        <dbReference type="SMART" id="SM01088"/>
    </source>
</evidence>
<feature type="transmembrane region" description="Helical" evidence="3">
    <location>
        <begin position="12"/>
        <end position="33"/>
    </location>
</feature>
<organism evidence="5 6">
    <name type="scientific">Panagrellus redivivus</name>
    <name type="common">Microworm</name>
    <dbReference type="NCBI Taxonomy" id="6233"/>
    <lineage>
        <taxon>Eukaryota</taxon>
        <taxon>Metazoa</taxon>
        <taxon>Ecdysozoa</taxon>
        <taxon>Nematoda</taxon>
        <taxon>Chromadorea</taxon>
        <taxon>Rhabditida</taxon>
        <taxon>Tylenchina</taxon>
        <taxon>Panagrolaimomorpha</taxon>
        <taxon>Panagrolaimoidea</taxon>
        <taxon>Panagrolaimidae</taxon>
        <taxon>Panagrellus</taxon>
    </lineage>
</organism>
<protein>
    <submittedName>
        <fullName evidence="6">Col_cuticle_N domain-containing protein</fullName>
    </submittedName>
</protein>
<accession>A0A7E4W4C0</accession>
<evidence type="ECO:0000256" key="1">
    <source>
        <dbReference type="ARBA" id="ARBA00022737"/>
    </source>
</evidence>
<keyword evidence="3" id="KW-0472">Membrane</keyword>
<feature type="compositionally biased region" description="Basic and acidic residues" evidence="2">
    <location>
        <begin position="212"/>
        <end position="225"/>
    </location>
</feature>
<dbReference type="PANTHER" id="PTHR24637">
    <property type="entry name" value="COLLAGEN"/>
    <property type="match status" value="1"/>
</dbReference>
<dbReference type="InterPro" id="IPR008160">
    <property type="entry name" value="Collagen"/>
</dbReference>
<evidence type="ECO:0000256" key="3">
    <source>
        <dbReference type="SAM" id="Phobius"/>
    </source>
</evidence>
<dbReference type="WBParaSite" id="Pan_g6704.t1">
    <property type="protein sequence ID" value="Pan_g6704.t1"/>
    <property type="gene ID" value="Pan_g6704"/>
</dbReference>
<reference evidence="5" key="1">
    <citation type="journal article" date="2013" name="Genetics">
        <title>The draft genome and transcriptome of Panagrellus redivivus are shaped by the harsh demands of a free-living lifestyle.</title>
        <authorList>
            <person name="Srinivasan J."/>
            <person name="Dillman A.R."/>
            <person name="Macchietto M.G."/>
            <person name="Heikkinen L."/>
            <person name="Lakso M."/>
            <person name="Fracchia K.M."/>
            <person name="Antoshechkin I."/>
            <person name="Mortazavi A."/>
            <person name="Wong G."/>
            <person name="Sternberg P.W."/>
        </authorList>
    </citation>
    <scope>NUCLEOTIDE SEQUENCE [LARGE SCALE GENOMIC DNA]</scope>
    <source>
        <strain evidence="5">MT8872</strain>
    </source>
</reference>
<evidence type="ECO:0000256" key="2">
    <source>
        <dbReference type="SAM" id="MobiDB-lite"/>
    </source>
</evidence>
<feature type="domain" description="Nematode cuticle collagen N-terminal" evidence="4">
    <location>
        <begin position="8"/>
        <end position="60"/>
    </location>
</feature>
<dbReference type="AlphaFoldDB" id="A0A7E4W4C0"/>
<proteinExistence type="predicted"/>
<evidence type="ECO:0000313" key="6">
    <source>
        <dbReference type="WBParaSite" id="Pan_g6704.t1"/>
    </source>
</evidence>
<dbReference type="PANTHER" id="PTHR24637:SF294">
    <property type="entry name" value="NEMATODE CUTICLE COLLAGEN N-TERMINAL DOMAIN-CONTAINING PROTEIN"/>
    <property type="match status" value="1"/>
</dbReference>
<feature type="compositionally biased region" description="Low complexity" evidence="2">
    <location>
        <begin position="246"/>
        <end position="279"/>
    </location>
</feature>
<keyword evidence="1" id="KW-0677">Repeat</keyword>
<dbReference type="Pfam" id="PF01484">
    <property type="entry name" value="Col_cuticle_N"/>
    <property type="match status" value="1"/>
</dbReference>
<dbReference type="InterPro" id="IPR002486">
    <property type="entry name" value="Col_cuticle_N"/>
</dbReference>
<feature type="region of interest" description="Disordered" evidence="2">
    <location>
        <begin position="119"/>
        <end position="327"/>
    </location>
</feature>
<evidence type="ECO:0000313" key="5">
    <source>
        <dbReference type="Proteomes" id="UP000492821"/>
    </source>
</evidence>
<dbReference type="GO" id="GO:0042302">
    <property type="term" value="F:structural constituent of cuticle"/>
    <property type="evidence" value="ECO:0007669"/>
    <property type="project" value="InterPro"/>
</dbReference>
<keyword evidence="5" id="KW-1185">Reference proteome</keyword>
<reference evidence="6" key="2">
    <citation type="submission" date="2020-10" db="UniProtKB">
        <authorList>
            <consortium name="WormBaseParasite"/>
        </authorList>
    </citation>
    <scope>IDENTIFICATION</scope>
</reference>
<sequence>MPSESARVAGHVAVVASLGALLGVCIYIPALVVKISSINDKLKVDVDEFRIIADDAWHELISLRNTYPQRDRRQTYASVSANPIRLLEGSQGHRNKDAFVTAGPTCACNARNNCPAGPPGPPGAPGEDGNPGLPGETGPAGLPGIAPPVTVDPNAGCRVCPNGNRGPPGQPGEMGPSGSEGLPGQPGREGEDGRPGYPGNPGLPGEPGKAGSHGEKGAPGRDGTRGQKGSPGAKGQAGPIGQKGADGYPGPDGNRGNDGPPGLQGEPGAPGMSGMAGMPGQTGADGIPGDDADYCPCPQRSSGVEEPTPGYSSAVVQPPAAPPVEYNSGDVHEAYINTQAQPYRTEVVDNPYGSF</sequence>
<dbReference type="Proteomes" id="UP000492821">
    <property type="component" value="Unassembled WGS sequence"/>
</dbReference>
<dbReference type="Pfam" id="PF01391">
    <property type="entry name" value="Collagen"/>
    <property type="match status" value="2"/>
</dbReference>
<dbReference type="SMART" id="SM01088">
    <property type="entry name" value="Col_cuticle_N"/>
    <property type="match status" value="1"/>
</dbReference>
<name>A0A7E4W4C0_PANRE</name>